<accession>X1TQC2</accession>
<keyword evidence="1" id="KW-0812">Transmembrane</keyword>
<feature type="non-terminal residue" evidence="2">
    <location>
        <position position="1"/>
    </location>
</feature>
<dbReference type="EMBL" id="BARW01009581">
    <property type="protein sequence ID" value="GAI82249.1"/>
    <property type="molecule type" value="Genomic_DNA"/>
</dbReference>
<proteinExistence type="predicted"/>
<protein>
    <submittedName>
        <fullName evidence="2">Uncharacterized protein</fullName>
    </submittedName>
</protein>
<keyword evidence="1" id="KW-1133">Transmembrane helix</keyword>
<name>X1TQC2_9ZZZZ</name>
<reference evidence="2" key="1">
    <citation type="journal article" date="2014" name="Front. Microbiol.">
        <title>High frequency of phylogenetically diverse reductive dehalogenase-homologous genes in deep subseafloor sedimentary metagenomes.</title>
        <authorList>
            <person name="Kawai M."/>
            <person name="Futagami T."/>
            <person name="Toyoda A."/>
            <person name="Takaki Y."/>
            <person name="Nishi S."/>
            <person name="Hori S."/>
            <person name="Arai W."/>
            <person name="Tsubouchi T."/>
            <person name="Morono Y."/>
            <person name="Uchiyama I."/>
            <person name="Ito T."/>
            <person name="Fujiyama A."/>
            <person name="Inagaki F."/>
            <person name="Takami H."/>
        </authorList>
    </citation>
    <scope>NUCLEOTIDE SEQUENCE</scope>
    <source>
        <strain evidence="2">Expedition CK06-06</strain>
    </source>
</reference>
<organism evidence="2">
    <name type="scientific">marine sediment metagenome</name>
    <dbReference type="NCBI Taxonomy" id="412755"/>
    <lineage>
        <taxon>unclassified sequences</taxon>
        <taxon>metagenomes</taxon>
        <taxon>ecological metagenomes</taxon>
    </lineage>
</organism>
<feature type="transmembrane region" description="Helical" evidence="1">
    <location>
        <begin position="27"/>
        <end position="48"/>
    </location>
</feature>
<sequence length="56" mass="6485">HKESYLTILMFLDYSIVTECFFNYRPLYLSAFLAVSASINSSIMLLNFQSFSTMQS</sequence>
<comment type="caution">
    <text evidence="2">The sequence shown here is derived from an EMBL/GenBank/DDBJ whole genome shotgun (WGS) entry which is preliminary data.</text>
</comment>
<evidence type="ECO:0000313" key="2">
    <source>
        <dbReference type="EMBL" id="GAI82249.1"/>
    </source>
</evidence>
<evidence type="ECO:0000256" key="1">
    <source>
        <dbReference type="SAM" id="Phobius"/>
    </source>
</evidence>
<gene>
    <name evidence="2" type="ORF">S12H4_19216</name>
</gene>
<dbReference type="AlphaFoldDB" id="X1TQC2"/>
<keyword evidence="1" id="KW-0472">Membrane</keyword>